<dbReference type="EMBL" id="FTMS01000004">
    <property type="protein sequence ID" value="SIQ12026.1"/>
    <property type="molecule type" value="Genomic_DNA"/>
</dbReference>
<dbReference type="OrthoDB" id="9800801at2"/>
<dbReference type="AlphaFoldDB" id="A0A1N6Q6F2"/>
<protein>
    <submittedName>
        <fullName evidence="2">Uncharacterized protein</fullName>
    </submittedName>
</protein>
<evidence type="ECO:0000313" key="2">
    <source>
        <dbReference type="EMBL" id="SIQ12026.1"/>
    </source>
</evidence>
<accession>A0A1N6Q6F2</accession>
<evidence type="ECO:0000313" key="3">
    <source>
        <dbReference type="Proteomes" id="UP000186400"/>
    </source>
</evidence>
<feature type="region of interest" description="Disordered" evidence="1">
    <location>
        <begin position="1"/>
        <end position="34"/>
    </location>
</feature>
<gene>
    <name evidence="2" type="ORF">SAMN05920897_10425</name>
</gene>
<name>A0A1N6Q6F2_9SPIO</name>
<sequence length="389" mass="43340">MEQIDTAFFPLEDPPGTPWGVNPPGSAPPAGGERYHLNWPGRIEALRRSRESTDRVLRPRREESFLFDQARNMVIQEEPLGAFKMLQESLLEQVAVISLSLPAPPAEPERQGQNHSAWLSEAYPLFRLAWNLLQDRGLLRVVLPPGEEIPLLCVLDELFGEEQRLFSWGEGAGPGRTVRYCKNAAAGTTAESPWQDRQGCFLALADPEDPLKTMEEVLARNGQDQGQRSFVLIVPPEDSGHPEDSGLLEQVRALEIPFRLLRGDSATREIPCVQDDDELQQDLPLQIDRIKPGRTPEDLLFHALLSCGISPGIPLERQVLAGGTLFCAGHNRLVAWFGHTLTDRILKEILRRRPGVAVFRESACAGNEEKQALERFLRESSPGTVAGYL</sequence>
<dbReference type="STRING" id="159291.SAMN05920897_10425"/>
<dbReference type="Proteomes" id="UP000186400">
    <property type="component" value="Unassembled WGS sequence"/>
</dbReference>
<reference evidence="2 3" key="1">
    <citation type="submission" date="2017-01" db="EMBL/GenBank/DDBJ databases">
        <authorList>
            <person name="Mah S.A."/>
            <person name="Swanson W.J."/>
            <person name="Moy G.W."/>
            <person name="Vacquier V.D."/>
        </authorList>
    </citation>
    <scope>NUCLEOTIDE SEQUENCE [LARGE SCALE GENOMIC DNA]</scope>
    <source>
        <strain evidence="2 3">ASpG1</strain>
    </source>
</reference>
<evidence type="ECO:0000256" key="1">
    <source>
        <dbReference type="SAM" id="MobiDB-lite"/>
    </source>
</evidence>
<proteinExistence type="predicted"/>
<dbReference type="RefSeq" id="WP_076487995.1">
    <property type="nucleotide sequence ID" value="NZ_FTMS01000004.1"/>
</dbReference>
<keyword evidence="3" id="KW-1185">Reference proteome</keyword>
<organism evidence="2 3">
    <name type="scientific">Alkalispirochaeta americana</name>
    <dbReference type="NCBI Taxonomy" id="159291"/>
    <lineage>
        <taxon>Bacteria</taxon>
        <taxon>Pseudomonadati</taxon>
        <taxon>Spirochaetota</taxon>
        <taxon>Spirochaetia</taxon>
        <taxon>Spirochaetales</taxon>
        <taxon>Spirochaetaceae</taxon>
        <taxon>Alkalispirochaeta</taxon>
    </lineage>
</organism>